<evidence type="ECO:0000256" key="3">
    <source>
        <dbReference type="ARBA" id="ARBA00022840"/>
    </source>
</evidence>
<protein>
    <recommendedName>
        <fullName evidence="5">Glutamyl-tRNA(Gln) amidotransferase subunit E</fullName>
        <shortName evidence="5">Glu-ADT subunit E</shortName>
        <ecNumber evidence="5">6.3.5.-</ecNumber>
    </recommendedName>
</protein>
<dbReference type="InterPro" id="IPR014746">
    <property type="entry name" value="Gln_synth/guanido_kin_cat_dom"/>
</dbReference>
<comment type="subunit">
    <text evidence="5">Heterodimer of GatD and GatE.</text>
</comment>
<dbReference type="GO" id="GO:0005524">
    <property type="term" value="F:ATP binding"/>
    <property type="evidence" value="ECO:0007669"/>
    <property type="project" value="UniProtKB-KW"/>
</dbReference>
<evidence type="ECO:0000313" key="9">
    <source>
        <dbReference type="EMBL" id="PSN89261.1"/>
    </source>
</evidence>
<dbReference type="AlphaFoldDB" id="A0A2R6ASA6"/>
<keyword evidence="3 5" id="KW-0067">ATP-binding</keyword>
<dbReference type="InterPro" id="IPR017959">
    <property type="entry name" value="Asn/Gln-tRNA_amidoTrfase_suB/E"/>
</dbReference>
<evidence type="ECO:0000256" key="1">
    <source>
        <dbReference type="ARBA" id="ARBA00022598"/>
    </source>
</evidence>
<dbReference type="PANTHER" id="PTHR11659:SF2">
    <property type="entry name" value="GLUTAMYL-TRNA(GLN) AMIDOTRANSFERASE SUBUNIT E"/>
    <property type="match status" value="1"/>
</dbReference>
<dbReference type="EC" id="6.3.5.-" evidence="5"/>
<dbReference type="InterPro" id="IPR006075">
    <property type="entry name" value="Asn/Gln-tRNA_Trfase_suB/E_cat"/>
</dbReference>
<keyword evidence="4 5" id="KW-0648">Protein biosynthesis</keyword>
<feature type="domain" description="Aspartyl/Glutamyl-tRNA(Gln) amidotransferase subunit B/E catalytic" evidence="7">
    <location>
        <begin position="2"/>
        <end position="437"/>
    </location>
</feature>
<evidence type="ECO:0000256" key="4">
    <source>
        <dbReference type="ARBA" id="ARBA00022917"/>
    </source>
</evidence>
<feature type="domain" description="Asn/Gln amidotransferase" evidence="6">
    <location>
        <begin position="476"/>
        <end position="578"/>
    </location>
</feature>
<comment type="similarity">
    <text evidence="5">Belongs to the GatB/GatE family. GatE subfamily.</text>
</comment>
<evidence type="ECO:0000313" key="10">
    <source>
        <dbReference type="Proteomes" id="UP000241473"/>
    </source>
</evidence>
<accession>A0A2R6ASA6</accession>
<keyword evidence="9" id="KW-0808">Transferase</keyword>
<dbReference type="Gene3D" id="3.30.1360.30">
    <property type="entry name" value="GAD-like domain"/>
    <property type="match status" value="1"/>
</dbReference>
<dbReference type="GO" id="GO:0016740">
    <property type="term" value="F:transferase activity"/>
    <property type="evidence" value="ECO:0007669"/>
    <property type="project" value="UniProtKB-KW"/>
</dbReference>
<feature type="domain" description="GAD" evidence="8">
    <location>
        <begin position="289"/>
        <end position="382"/>
    </location>
</feature>
<dbReference type="NCBIfam" id="TIGR00134">
    <property type="entry name" value="gatE_arch"/>
    <property type="match status" value="1"/>
</dbReference>
<keyword evidence="2 5" id="KW-0547">Nucleotide-binding</keyword>
<dbReference type="PROSITE" id="PS01234">
    <property type="entry name" value="GATB"/>
    <property type="match status" value="1"/>
</dbReference>
<proteinExistence type="inferred from homology"/>
<dbReference type="GO" id="GO:0050567">
    <property type="term" value="F:glutaminyl-tRNA synthase (glutamine-hydrolyzing) activity"/>
    <property type="evidence" value="ECO:0007669"/>
    <property type="project" value="UniProtKB-UniRule"/>
</dbReference>
<dbReference type="GO" id="GO:0004812">
    <property type="term" value="F:aminoacyl-tRNA ligase activity"/>
    <property type="evidence" value="ECO:0007669"/>
    <property type="project" value="InterPro"/>
</dbReference>
<organism evidence="9 10">
    <name type="scientific">Candidatus Marsarchaeota G1 archaeon OSP_C</name>
    <dbReference type="NCBI Taxonomy" id="1978154"/>
    <lineage>
        <taxon>Archaea</taxon>
        <taxon>Candidatus Marsarchaeota</taxon>
        <taxon>Candidatus Marsarchaeota group 1</taxon>
    </lineage>
</organism>
<dbReference type="SUPFAM" id="SSF55261">
    <property type="entry name" value="GAD domain-like"/>
    <property type="match status" value="1"/>
</dbReference>
<keyword evidence="1 5" id="KW-0436">Ligase</keyword>
<dbReference type="PANTHER" id="PTHR11659">
    <property type="entry name" value="GLUTAMYL-TRNA GLN AMIDOTRANSFERASE SUBUNIT B MITOCHONDRIAL AND PROKARYOTIC PET112-RELATED"/>
    <property type="match status" value="1"/>
</dbReference>
<dbReference type="InterPro" id="IPR018027">
    <property type="entry name" value="Asn/Gln_amidotransferase"/>
</dbReference>
<reference evidence="9 10" key="1">
    <citation type="submission" date="2017-04" db="EMBL/GenBank/DDBJ databases">
        <title>Novel microbial lineages endemic to geothermal iron-oxide mats fill important gaps in the evolutionary history of Archaea.</title>
        <authorList>
            <person name="Jay Z.J."/>
            <person name="Beam J.P."/>
            <person name="Dlakic M."/>
            <person name="Rusch D.B."/>
            <person name="Kozubal M.A."/>
            <person name="Inskeep W.P."/>
        </authorList>
    </citation>
    <scope>NUCLEOTIDE SEQUENCE [LARGE SCALE GENOMIC DNA]</scope>
    <source>
        <strain evidence="9">OSP_C</strain>
    </source>
</reference>
<dbReference type="Pfam" id="PF02637">
    <property type="entry name" value="GatB_Yqey"/>
    <property type="match status" value="1"/>
</dbReference>
<dbReference type="GO" id="GO:0005737">
    <property type="term" value="C:cytoplasm"/>
    <property type="evidence" value="ECO:0007669"/>
    <property type="project" value="InterPro"/>
</dbReference>
<comment type="function">
    <text evidence="5">Allows the formation of correctly charged Gln-tRNA(Gln) through the transamidation of misacylated Glu-tRNA(Gln) in organisms which lack glutaminyl-tRNA synthetase. The reaction takes place in the presence of glutamine and ATP through an activated gamma-phospho-Glu-tRNA(Gln). The GatDE system is specific for glutamate and does not act on aspartate.</text>
</comment>
<dbReference type="GO" id="GO:0070681">
    <property type="term" value="P:glutaminyl-tRNAGln biosynthesis via transamidation"/>
    <property type="evidence" value="ECO:0007669"/>
    <property type="project" value="TreeGrafter"/>
</dbReference>
<dbReference type="SUPFAM" id="SSF55931">
    <property type="entry name" value="Glutamine synthetase/guanido kinase"/>
    <property type="match status" value="1"/>
</dbReference>
<sequence>MKVGLEVHQQLDTQHKLFCNCPTKLSSSSTFSFKRQLRASRSELGEVDVAAKFEEMRSRVFIYEANPDTSCLVEMDEEPPHELNKEALEVALMVAQLLDARPVDEIHVMRKLVIDGSNTSGFQRTALIATGGKLKLDGKEVRIATICLEEDAARPIQEDKAQGVVVYRLDRLGIPLIEISTYPDISSPEEAERVALEIGRILRRTRKVKRGLGTIRQDLNISIEGGARVEVKGVQELSLIPKIVEFEMKRQEGLLNLKREISSKMQTITFGEITDLSELFSDTRSKMLSEALKRSHKILGIKVSGFKGYFAYNVAPGRRFGTELADYVRQLTGVGGLIHSDELPNYGITQDEVERVRSALLCEENDGFVIVVAPLEKAKSALEVVTNRIVKAMEGVVEETRAPQADGTTRFSRPMPGSARMYPETDVPHIVVDEELLQSVRQSTPPPLEQTVKTLIQLGVSAELAKQAIDSDFLRVIERVANEIPESAKLACVLLLQDLKEAQREGLSADTLTDEQLFRLFRVCSKENIDRETAKLLLRKALMGVELEEALKEIRSKSLSVEELRSIIREVLAKNSTLLYSKKKPRSKRLWAKLWKK</sequence>
<evidence type="ECO:0000259" key="6">
    <source>
        <dbReference type="Pfam" id="PF02637"/>
    </source>
</evidence>
<gene>
    <name evidence="5" type="primary">gatE</name>
    <name evidence="9" type="ORF">B9Q00_01880</name>
</gene>
<dbReference type="InterPro" id="IPR004115">
    <property type="entry name" value="GAD-like_sf"/>
</dbReference>
<evidence type="ECO:0000259" key="8">
    <source>
        <dbReference type="Pfam" id="PF02938"/>
    </source>
</evidence>
<dbReference type="InterPro" id="IPR017958">
    <property type="entry name" value="Gln-tRNA_amidoTrfase_suB_CS"/>
</dbReference>
<dbReference type="HAMAP" id="MF_00588">
    <property type="entry name" value="GatE"/>
    <property type="match status" value="1"/>
</dbReference>
<dbReference type="Proteomes" id="UP000241473">
    <property type="component" value="Unassembled WGS sequence"/>
</dbReference>
<evidence type="ECO:0000256" key="5">
    <source>
        <dbReference type="HAMAP-Rule" id="MF_00588"/>
    </source>
</evidence>
<dbReference type="InterPro" id="IPR004414">
    <property type="entry name" value="GatE"/>
</dbReference>
<dbReference type="Pfam" id="PF02938">
    <property type="entry name" value="GAD"/>
    <property type="match status" value="1"/>
</dbReference>
<comment type="catalytic activity">
    <reaction evidence="5">
        <text>L-glutamyl-tRNA(Gln) + L-glutamine + ATP + H2O = L-glutaminyl-tRNA(Gln) + L-glutamate + ADP + phosphate + H(+)</text>
        <dbReference type="Rhea" id="RHEA:17521"/>
        <dbReference type="Rhea" id="RHEA-COMP:9681"/>
        <dbReference type="Rhea" id="RHEA-COMP:9684"/>
        <dbReference type="ChEBI" id="CHEBI:15377"/>
        <dbReference type="ChEBI" id="CHEBI:15378"/>
        <dbReference type="ChEBI" id="CHEBI:29985"/>
        <dbReference type="ChEBI" id="CHEBI:30616"/>
        <dbReference type="ChEBI" id="CHEBI:43474"/>
        <dbReference type="ChEBI" id="CHEBI:58359"/>
        <dbReference type="ChEBI" id="CHEBI:78520"/>
        <dbReference type="ChEBI" id="CHEBI:78521"/>
        <dbReference type="ChEBI" id="CHEBI:456216"/>
    </reaction>
</comment>
<comment type="caution">
    <text evidence="9">The sequence shown here is derived from an EMBL/GenBank/DDBJ whole genome shotgun (WGS) entry which is preliminary data.</text>
</comment>
<dbReference type="Pfam" id="PF02934">
    <property type="entry name" value="GatB_N"/>
    <property type="match status" value="1"/>
</dbReference>
<dbReference type="NCBIfam" id="NF003107">
    <property type="entry name" value="PRK04028.1"/>
    <property type="match status" value="1"/>
</dbReference>
<evidence type="ECO:0000256" key="2">
    <source>
        <dbReference type="ARBA" id="ARBA00022741"/>
    </source>
</evidence>
<evidence type="ECO:0000259" key="7">
    <source>
        <dbReference type="Pfam" id="PF02934"/>
    </source>
</evidence>
<name>A0A2R6ASA6_9ARCH</name>
<dbReference type="InterPro" id="IPR029351">
    <property type="entry name" value="GAD_dom"/>
</dbReference>
<dbReference type="EMBL" id="NEXB01000005">
    <property type="protein sequence ID" value="PSN89261.1"/>
    <property type="molecule type" value="Genomic_DNA"/>
</dbReference>
<dbReference type="GO" id="GO:0006412">
    <property type="term" value="P:translation"/>
    <property type="evidence" value="ECO:0007669"/>
    <property type="project" value="UniProtKB-UniRule"/>
</dbReference>